<evidence type="ECO:0000313" key="2">
    <source>
        <dbReference type="EMBL" id="MBC4013935.1"/>
    </source>
</evidence>
<dbReference type="Pfam" id="PF11391">
    <property type="entry name" value="DUF2798"/>
    <property type="match status" value="1"/>
</dbReference>
<dbReference type="RefSeq" id="WP_186768696.1">
    <property type="nucleotide sequence ID" value="NZ_JACOMF010000001.1"/>
</dbReference>
<feature type="transmembrane region" description="Helical" evidence="1">
    <location>
        <begin position="7"/>
        <end position="30"/>
    </location>
</feature>
<keyword evidence="1" id="KW-0472">Membrane</keyword>
<reference evidence="2" key="1">
    <citation type="submission" date="2020-08" db="EMBL/GenBank/DDBJ databases">
        <authorList>
            <person name="Hu Y."/>
            <person name="Nguyen S.V."/>
            <person name="Li F."/>
            <person name="Fanning S."/>
        </authorList>
    </citation>
    <scope>NUCLEOTIDE SEQUENCE</scope>
    <source>
        <strain evidence="2">SYSU D8009</strain>
    </source>
</reference>
<organism evidence="2 3">
    <name type="scientific">Siccirubricoccus deserti</name>
    <dbReference type="NCBI Taxonomy" id="2013562"/>
    <lineage>
        <taxon>Bacteria</taxon>
        <taxon>Pseudomonadati</taxon>
        <taxon>Pseudomonadota</taxon>
        <taxon>Alphaproteobacteria</taxon>
        <taxon>Acetobacterales</taxon>
        <taxon>Roseomonadaceae</taxon>
        <taxon>Siccirubricoccus</taxon>
    </lineage>
</organism>
<keyword evidence="1" id="KW-0812">Transmembrane</keyword>
<dbReference type="InterPro" id="IPR021529">
    <property type="entry name" value="DUF2798"/>
</dbReference>
<dbReference type="AlphaFoldDB" id="A0A9X0QV06"/>
<keyword evidence="1" id="KW-1133">Transmembrane helix</keyword>
<name>A0A9X0QV06_9PROT</name>
<gene>
    <name evidence="2" type="ORF">H7965_01255</name>
</gene>
<feature type="transmembrane region" description="Helical" evidence="1">
    <location>
        <begin position="42"/>
        <end position="61"/>
    </location>
</feature>
<sequence length="76" mass="8405">MIPARYAAALFPLVMTFFMAGVVSLLLTLVNLGTPPGFLRLWLLNWALAWSFAFPAAMMAIPIARRIVGWLTTAPR</sequence>
<evidence type="ECO:0000256" key="1">
    <source>
        <dbReference type="SAM" id="Phobius"/>
    </source>
</evidence>
<comment type="caution">
    <text evidence="2">The sequence shown here is derived from an EMBL/GenBank/DDBJ whole genome shotgun (WGS) entry which is preliminary data.</text>
</comment>
<evidence type="ECO:0000313" key="3">
    <source>
        <dbReference type="Proteomes" id="UP000600101"/>
    </source>
</evidence>
<accession>A0A9X0QV06</accession>
<proteinExistence type="predicted"/>
<keyword evidence="3" id="KW-1185">Reference proteome</keyword>
<protein>
    <submittedName>
        <fullName evidence="2">DUF2798 domain-containing protein</fullName>
    </submittedName>
</protein>
<dbReference type="Proteomes" id="UP000600101">
    <property type="component" value="Unassembled WGS sequence"/>
</dbReference>
<dbReference type="EMBL" id="JACOMF010000001">
    <property type="protein sequence ID" value="MBC4013935.1"/>
    <property type="molecule type" value="Genomic_DNA"/>
</dbReference>